<dbReference type="RefSeq" id="WP_037592281.1">
    <property type="nucleotide sequence ID" value="NZ_BAABQC010000002.1"/>
</dbReference>
<evidence type="ECO:0008006" key="5">
    <source>
        <dbReference type="Google" id="ProtNLM"/>
    </source>
</evidence>
<dbReference type="AlphaFoldDB" id="A0A6L6G7L4"/>
<evidence type="ECO:0000313" key="3">
    <source>
        <dbReference type="EMBL" id="MTD01435.1"/>
    </source>
</evidence>
<feature type="compositionally biased region" description="Low complexity" evidence="1">
    <location>
        <begin position="93"/>
        <end position="137"/>
    </location>
</feature>
<organism evidence="3 4">
    <name type="scientific">Streptococcus uberis</name>
    <dbReference type="NCBI Taxonomy" id="1349"/>
    <lineage>
        <taxon>Bacteria</taxon>
        <taxon>Bacillati</taxon>
        <taxon>Bacillota</taxon>
        <taxon>Bacilli</taxon>
        <taxon>Lactobacillales</taxon>
        <taxon>Streptococcaceae</taxon>
        <taxon>Streptococcus</taxon>
    </lineage>
</organism>
<keyword evidence="2" id="KW-0472">Membrane</keyword>
<evidence type="ECO:0000256" key="1">
    <source>
        <dbReference type="SAM" id="MobiDB-lite"/>
    </source>
</evidence>
<name>A0A6L6G7L4_STRUB</name>
<dbReference type="GeneID" id="93826004"/>
<sequence length="137" mass="14476">MPSHYSRQDKSKSQNTIRPTKHIKTGLTAFQKSIAFIGSILSIIVASITIYKALHPESNQGSKDSSPQSTSTIVKIIEKDSSGKQSPETQTDTTLSSSSIPTTPSSQSTPSTTSPSENSQTPSESPQSSTTSSTSTP</sequence>
<proteinExistence type="predicted"/>
<keyword evidence="2" id="KW-1133">Transmembrane helix</keyword>
<evidence type="ECO:0000256" key="2">
    <source>
        <dbReference type="SAM" id="Phobius"/>
    </source>
</evidence>
<dbReference type="Pfam" id="PF20193">
    <property type="entry name" value="DUF6556"/>
    <property type="match status" value="1"/>
</dbReference>
<dbReference type="InterPro" id="IPR046686">
    <property type="entry name" value="DUF6556"/>
</dbReference>
<protein>
    <recommendedName>
        <fullName evidence="5">TBC1 domain family member 8B</fullName>
    </recommendedName>
</protein>
<feature type="region of interest" description="Disordered" evidence="1">
    <location>
        <begin position="57"/>
        <end position="137"/>
    </location>
</feature>
<comment type="caution">
    <text evidence="3">The sequence shown here is derived from an EMBL/GenBank/DDBJ whole genome shotgun (WGS) entry which is preliminary data.</text>
</comment>
<feature type="compositionally biased region" description="Polar residues" evidence="1">
    <location>
        <begin position="83"/>
        <end position="92"/>
    </location>
</feature>
<dbReference type="EMBL" id="WLXI01000037">
    <property type="protein sequence ID" value="MTD01435.1"/>
    <property type="molecule type" value="Genomic_DNA"/>
</dbReference>
<accession>A0A6L6G7L4</accession>
<evidence type="ECO:0000313" key="4">
    <source>
        <dbReference type="Proteomes" id="UP000483839"/>
    </source>
</evidence>
<feature type="transmembrane region" description="Helical" evidence="2">
    <location>
        <begin position="34"/>
        <end position="54"/>
    </location>
</feature>
<dbReference type="Proteomes" id="UP000483839">
    <property type="component" value="Unassembled WGS sequence"/>
</dbReference>
<keyword evidence="2" id="KW-0812">Transmembrane</keyword>
<gene>
    <name evidence="3" type="ORF">GKS16_03985</name>
</gene>
<reference evidence="3 4" key="1">
    <citation type="submission" date="2019-11" db="EMBL/GenBank/DDBJ databases">
        <title>Streptococcus uberis isolated from clinical mastitis cases on a southeastern Queensland dairy.</title>
        <authorList>
            <person name="Workentine M.L."/>
            <person name="Price R."/>
            <person name="Olchowy T."/>
        </authorList>
    </citation>
    <scope>NUCLEOTIDE SEQUENCE [LARGE SCALE GENOMIC DNA]</scope>
    <source>
        <strain evidence="3 4">OLC4459-A17</strain>
    </source>
</reference>
<feature type="compositionally biased region" description="Polar residues" evidence="1">
    <location>
        <begin position="57"/>
        <end position="73"/>
    </location>
</feature>